<feature type="domain" description="Putative auto-transporter adhesin head GIN" evidence="2">
    <location>
        <begin position="55"/>
        <end position="241"/>
    </location>
</feature>
<dbReference type="Gene3D" id="2.160.20.120">
    <property type="match status" value="1"/>
</dbReference>
<accession>A0A814FDY4</accession>
<keyword evidence="1" id="KW-0732">Signal</keyword>
<gene>
    <name evidence="3" type="ORF">GPM918_LOCUS12666</name>
    <name evidence="4" type="ORF">SRO942_LOCUS12666</name>
</gene>
<protein>
    <recommendedName>
        <fullName evidence="2">Putative auto-transporter adhesin head GIN domain-containing protein</fullName>
    </recommendedName>
</protein>
<dbReference type="Pfam" id="PF10988">
    <property type="entry name" value="DUF2807"/>
    <property type="match status" value="1"/>
</dbReference>
<name>A0A814FDY4_9BILA</name>
<evidence type="ECO:0000313" key="4">
    <source>
        <dbReference type="EMBL" id="CAF3752044.1"/>
    </source>
</evidence>
<evidence type="ECO:0000313" key="3">
    <source>
        <dbReference type="EMBL" id="CAF0979369.1"/>
    </source>
</evidence>
<evidence type="ECO:0000259" key="2">
    <source>
        <dbReference type="Pfam" id="PF10988"/>
    </source>
</evidence>
<dbReference type="EMBL" id="CAJOBC010002800">
    <property type="protein sequence ID" value="CAF3752044.1"/>
    <property type="molecule type" value="Genomic_DNA"/>
</dbReference>
<dbReference type="AlphaFoldDB" id="A0A814FDY4"/>
<dbReference type="Proteomes" id="UP000663829">
    <property type="component" value="Unassembled WGS sequence"/>
</dbReference>
<dbReference type="EMBL" id="CAJNOQ010002800">
    <property type="protein sequence ID" value="CAF0979369.1"/>
    <property type="molecule type" value="Genomic_DNA"/>
</dbReference>
<organism evidence="3 5">
    <name type="scientific">Didymodactylos carnosus</name>
    <dbReference type="NCBI Taxonomy" id="1234261"/>
    <lineage>
        <taxon>Eukaryota</taxon>
        <taxon>Metazoa</taxon>
        <taxon>Spiralia</taxon>
        <taxon>Gnathifera</taxon>
        <taxon>Rotifera</taxon>
        <taxon>Eurotatoria</taxon>
        <taxon>Bdelloidea</taxon>
        <taxon>Philodinida</taxon>
        <taxon>Philodinidae</taxon>
        <taxon>Didymodactylos</taxon>
    </lineage>
</organism>
<dbReference type="Proteomes" id="UP000681722">
    <property type="component" value="Unassembled WGS sequence"/>
</dbReference>
<keyword evidence="5" id="KW-1185">Reference proteome</keyword>
<evidence type="ECO:0000313" key="5">
    <source>
        <dbReference type="Proteomes" id="UP000663829"/>
    </source>
</evidence>
<proteinExistence type="predicted"/>
<dbReference type="OrthoDB" id="10643671at2759"/>
<comment type="caution">
    <text evidence="3">The sequence shown here is derived from an EMBL/GenBank/DDBJ whole genome shotgun (WGS) entry which is preliminary data.</text>
</comment>
<reference evidence="3" key="1">
    <citation type="submission" date="2021-02" db="EMBL/GenBank/DDBJ databases">
        <authorList>
            <person name="Nowell W R."/>
        </authorList>
    </citation>
    <scope>NUCLEOTIDE SEQUENCE</scope>
</reference>
<feature type="chain" id="PRO_5035684023" description="Putative auto-transporter adhesin head GIN domain-containing protein" evidence="1">
    <location>
        <begin position="21"/>
        <end position="257"/>
    </location>
</feature>
<evidence type="ECO:0000256" key="1">
    <source>
        <dbReference type="SAM" id="SignalP"/>
    </source>
</evidence>
<dbReference type="InterPro" id="IPR021255">
    <property type="entry name" value="DUF2807"/>
</dbReference>
<feature type="signal peptide" evidence="1">
    <location>
        <begin position="1"/>
        <end position="20"/>
    </location>
</feature>
<sequence length="257" mass="28729">MMIYSILVVIISVLINFTHQTKINYHSIVVQSGSTPTIVGDKNVLRQKYLVARTFNKIYIDGAFNVYLTQVNNDMNSSLEGIEIETDKNIHDFIICEVTNDHILNIKMKPNVNYKFTDMIVYINYKVLVELYLNGIGNTETTNQLIQSEKLILHNEGTTSFKLNVSVPMIDAFIYSTGQGILGGSCGVTNIKDTGVGDVDASNLITQYVNVDASGVGKIKVYAIRECNIRAEGVSTVYYKCPIKKQETHGLAKIIEW</sequence>